<evidence type="ECO:0000313" key="2">
    <source>
        <dbReference type="Proteomes" id="UP000019146"/>
    </source>
</evidence>
<dbReference type="KEGG" id="bcai:K788_0007029"/>
<keyword evidence="1" id="KW-0614">Plasmid</keyword>
<proteinExistence type="predicted"/>
<dbReference type="Proteomes" id="UP000019146">
    <property type="component" value="Plasmid unnamed"/>
</dbReference>
<accession>A0A0P0RPE8</accession>
<gene>
    <name evidence="1" type="ORF">K788_0007029</name>
</gene>
<dbReference type="AlphaFoldDB" id="A0A0P0RPE8"/>
<organism evidence="1 2">
    <name type="scientific">Paraburkholderia caribensis MBA4</name>
    <dbReference type="NCBI Taxonomy" id="1323664"/>
    <lineage>
        <taxon>Bacteria</taxon>
        <taxon>Pseudomonadati</taxon>
        <taxon>Pseudomonadota</taxon>
        <taxon>Betaproteobacteria</taxon>
        <taxon>Burkholderiales</taxon>
        <taxon>Burkholderiaceae</taxon>
        <taxon>Paraburkholderia</taxon>
    </lineage>
</organism>
<geneLocation type="plasmid" evidence="2"/>
<reference evidence="1 2" key="1">
    <citation type="journal article" date="2014" name="Genome Announc.">
        <title>Draft Genome Sequence of the Haloacid-Degrading Burkholderia caribensis Strain MBA4.</title>
        <authorList>
            <person name="Pan Y."/>
            <person name="Kong K.F."/>
            <person name="Tsang J.S."/>
        </authorList>
    </citation>
    <scope>NUCLEOTIDE SEQUENCE [LARGE SCALE GENOMIC DNA]</scope>
    <source>
        <strain evidence="1 2">MBA4</strain>
        <plasmid evidence="2">Plasmid</plasmid>
    </source>
</reference>
<dbReference type="EMBL" id="CP012748">
    <property type="protein sequence ID" value="ALL70871.1"/>
    <property type="molecule type" value="Genomic_DNA"/>
</dbReference>
<protein>
    <submittedName>
        <fullName evidence="1">Uncharacterized protein</fullName>
    </submittedName>
</protein>
<evidence type="ECO:0000313" key="1">
    <source>
        <dbReference type="EMBL" id="ALL70871.1"/>
    </source>
</evidence>
<name>A0A0P0RPE8_9BURK</name>
<sequence>MRHERISSVTACSLAGRTRAQTMKRLHATHEQISFEARWPVIQSSWRRMPPIAQRLSR</sequence>